<feature type="transmembrane region" description="Helical" evidence="1">
    <location>
        <begin position="94"/>
        <end position="119"/>
    </location>
</feature>
<accession>A0ABU1WF64</accession>
<organism evidence="2 3">
    <name type="scientific">Lysobacter niastensis</name>
    <dbReference type="NCBI Taxonomy" id="380629"/>
    <lineage>
        <taxon>Bacteria</taxon>
        <taxon>Pseudomonadati</taxon>
        <taxon>Pseudomonadota</taxon>
        <taxon>Gammaproteobacteria</taxon>
        <taxon>Lysobacterales</taxon>
        <taxon>Lysobacteraceae</taxon>
        <taxon>Lysobacter</taxon>
    </lineage>
</organism>
<dbReference type="RefSeq" id="WP_310064563.1">
    <property type="nucleotide sequence ID" value="NZ_JAVDVY010000004.1"/>
</dbReference>
<sequence>MSPKNWVLVALAGASLASGVIDQYFYPGHPFPPSAIGFMVVGVLLIFLWYRMDSAQNGYRRSPWLNVGVIALAIVALPYYFFRSRGALKGAVATGALVLAYIASGMLTVAGSYLAYYGLQT</sequence>
<feature type="transmembrane region" description="Helical" evidence="1">
    <location>
        <begin position="35"/>
        <end position="52"/>
    </location>
</feature>
<protein>
    <recommendedName>
        <fullName evidence="4">Tripartite tricarboxylate transporter TctB family protein</fullName>
    </recommendedName>
</protein>
<dbReference type="Proteomes" id="UP001251524">
    <property type="component" value="Unassembled WGS sequence"/>
</dbReference>
<evidence type="ECO:0000256" key="1">
    <source>
        <dbReference type="SAM" id="Phobius"/>
    </source>
</evidence>
<comment type="caution">
    <text evidence="2">The sequence shown here is derived from an EMBL/GenBank/DDBJ whole genome shotgun (WGS) entry which is preliminary data.</text>
</comment>
<evidence type="ECO:0008006" key="4">
    <source>
        <dbReference type="Google" id="ProtNLM"/>
    </source>
</evidence>
<keyword evidence="1" id="KW-0472">Membrane</keyword>
<proteinExistence type="predicted"/>
<gene>
    <name evidence="2" type="ORF">J2X06_003470</name>
</gene>
<name>A0ABU1WF64_9GAMM</name>
<dbReference type="EMBL" id="JAVDVY010000004">
    <property type="protein sequence ID" value="MDR7136244.1"/>
    <property type="molecule type" value="Genomic_DNA"/>
</dbReference>
<evidence type="ECO:0000313" key="2">
    <source>
        <dbReference type="EMBL" id="MDR7136244.1"/>
    </source>
</evidence>
<reference evidence="2 3" key="1">
    <citation type="submission" date="2023-07" db="EMBL/GenBank/DDBJ databases">
        <title>Sorghum-associated microbial communities from plants grown in Nebraska, USA.</title>
        <authorList>
            <person name="Schachtman D."/>
        </authorList>
    </citation>
    <scope>NUCLEOTIDE SEQUENCE [LARGE SCALE GENOMIC DNA]</scope>
    <source>
        <strain evidence="2 3">BE198</strain>
    </source>
</reference>
<keyword evidence="1" id="KW-0812">Transmembrane</keyword>
<keyword evidence="1" id="KW-1133">Transmembrane helix</keyword>
<feature type="transmembrane region" description="Helical" evidence="1">
    <location>
        <begin position="64"/>
        <end position="82"/>
    </location>
</feature>
<evidence type="ECO:0000313" key="3">
    <source>
        <dbReference type="Proteomes" id="UP001251524"/>
    </source>
</evidence>
<keyword evidence="3" id="KW-1185">Reference proteome</keyword>